<gene>
    <name evidence="2" type="ORF">SAMN05661044_02854</name>
</gene>
<dbReference type="Proteomes" id="UP000199421">
    <property type="component" value="Unassembled WGS sequence"/>
</dbReference>
<protein>
    <submittedName>
        <fullName evidence="2">Uncharacterized protein</fullName>
    </submittedName>
</protein>
<dbReference type="OrthoDB" id="663522at2"/>
<keyword evidence="1" id="KW-1133">Transmembrane helix</keyword>
<proteinExistence type="predicted"/>
<dbReference type="AlphaFoldDB" id="A0A1H7R5R9"/>
<sequence>MEHVSANYLVRAEIWLFITTLAYFLMNGAQIFETAVIVPKWTAAPPESLQLLGGKYGLDLKIFWIIMHSIHEITFVLALIFCWKIAPIKNWLLLLFFVHLAVRAWTLLYFAPNIIAFQDIANGATPKIDLLSRAHLWRTLNYVRVGIFVLISFGLIPLCMSIINLKAR</sequence>
<keyword evidence="3" id="KW-1185">Reference proteome</keyword>
<evidence type="ECO:0000256" key="1">
    <source>
        <dbReference type="SAM" id="Phobius"/>
    </source>
</evidence>
<feature type="transmembrane region" description="Helical" evidence="1">
    <location>
        <begin position="12"/>
        <end position="32"/>
    </location>
</feature>
<dbReference type="STRING" id="407022.SAMN05661044_02854"/>
<keyword evidence="1" id="KW-0472">Membrane</keyword>
<evidence type="ECO:0000313" key="2">
    <source>
        <dbReference type="EMBL" id="SEL55616.1"/>
    </source>
</evidence>
<name>A0A1H7R5R9_OLID1</name>
<accession>A0A1H7R5R9</accession>
<feature type="transmembrane region" description="Helical" evidence="1">
    <location>
        <begin position="90"/>
        <end position="111"/>
    </location>
</feature>
<evidence type="ECO:0000313" key="3">
    <source>
        <dbReference type="Proteomes" id="UP000199421"/>
    </source>
</evidence>
<feature type="transmembrane region" description="Helical" evidence="1">
    <location>
        <begin position="62"/>
        <end position="83"/>
    </location>
</feature>
<dbReference type="EMBL" id="FOAF01000002">
    <property type="protein sequence ID" value="SEL55616.1"/>
    <property type="molecule type" value="Genomic_DNA"/>
</dbReference>
<reference evidence="3" key="1">
    <citation type="submission" date="2016-10" db="EMBL/GenBank/DDBJ databases">
        <authorList>
            <person name="Varghese N."/>
            <person name="Submissions S."/>
        </authorList>
    </citation>
    <scope>NUCLEOTIDE SEQUENCE [LARGE SCALE GENOMIC DNA]</scope>
    <source>
        <strain evidence="3">DSM 18733</strain>
    </source>
</reference>
<dbReference type="RefSeq" id="WP_093325493.1">
    <property type="nucleotide sequence ID" value="NZ_FOAF01000002.1"/>
</dbReference>
<organism evidence="2 3">
    <name type="scientific">Olivibacter domesticus</name>
    <name type="common">Pseudosphingobacterium domesticum</name>
    <dbReference type="NCBI Taxonomy" id="407022"/>
    <lineage>
        <taxon>Bacteria</taxon>
        <taxon>Pseudomonadati</taxon>
        <taxon>Bacteroidota</taxon>
        <taxon>Sphingobacteriia</taxon>
        <taxon>Sphingobacteriales</taxon>
        <taxon>Sphingobacteriaceae</taxon>
        <taxon>Olivibacter</taxon>
    </lineage>
</organism>
<keyword evidence="1" id="KW-0812">Transmembrane</keyword>
<feature type="transmembrane region" description="Helical" evidence="1">
    <location>
        <begin position="142"/>
        <end position="165"/>
    </location>
</feature>